<accession>A0ABP8CC59</accession>
<feature type="region of interest" description="Disordered" evidence="1">
    <location>
        <begin position="1"/>
        <end position="36"/>
    </location>
</feature>
<evidence type="ECO:0000256" key="1">
    <source>
        <dbReference type="SAM" id="MobiDB-lite"/>
    </source>
</evidence>
<gene>
    <name evidence="2" type="ORF">GCM10022291_24050</name>
</gene>
<name>A0ABP8CC59_9FLAO</name>
<dbReference type="RefSeq" id="WP_344788505.1">
    <property type="nucleotide sequence ID" value="NZ_BAABCA010000005.1"/>
</dbReference>
<keyword evidence="3" id="KW-1185">Reference proteome</keyword>
<evidence type="ECO:0000313" key="2">
    <source>
        <dbReference type="EMBL" id="GAA4237380.1"/>
    </source>
</evidence>
<sequence length="52" mass="6144">MAKTGREKNTKNKAKHSKLMNRKKNKAKSEKELRKERLRVIIQKVKAKNNPD</sequence>
<dbReference type="Proteomes" id="UP001501496">
    <property type="component" value="Unassembled WGS sequence"/>
</dbReference>
<evidence type="ECO:0000313" key="3">
    <source>
        <dbReference type="Proteomes" id="UP001501496"/>
    </source>
</evidence>
<comment type="caution">
    <text evidence="2">The sequence shown here is derived from an EMBL/GenBank/DDBJ whole genome shotgun (WGS) entry which is preliminary data.</text>
</comment>
<organism evidence="2 3">
    <name type="scientific">Postechiella marina</name>
    <dbReference type="NCBI Taxonomy" id="943941"/>
    <lineage>
        <taxon>Bacteria</taxon>
        <taxon>Pseudomonadati</taxon>
        <taxon>Bacteroidota</taxon>
        <taxon>Flavobacteriia</taxon>
        <taxon>Flavobacteriales</taxon>
        <taxon>Flavobacteriaceae</taxon>
        <taxon>Postechiella</taxon>
    </lineage>
</organism>
<dbReference type="EMBL" id="BAABCA010000005">
    <property type="protein sequence ID" value="GAA4237380.1"/>
    <property type="molecule type" value="Genomic_DNA"/>
</dbReference>
<protein>
    <submittedName>
        <fullName evidence="2">Uncharacterized protein</fullName>
    </submittedName>
</protein>
<proteinExistence type="predicted"/>
<feature type="compositionally biased region" description="Basic and acidic residues" evidence="1">
    <location>
        <begin position="1"/>
        <end position="10"/>
    </location>
</feature>
<reference evidence="3" key="1">
    <citation type="journal article" date="2019" name="Int. J. Syst. Evol. Microbiol.">
        <title>The Global Catalogue of Microorganisms (GCM) 10K type strain sequencing project: providing services to taxonomists for standard genome sequencing and annotation.</title>
        <authorList>
            <consortium name="The Broad Institute Genomics Platform"/>
            <consortium name="The Broad Institute Genome Sequencing Center for Infectious Disease"/>
            <person name="Wu L."/>
            <person name="Ma J."/>
        </authorList>
    </citation>
    <scope>NUCLEOTIDE SEQUENCE [LARGE SCALE GENOMIC DNA]</scope>
    <source>
        <strain evidence="3">JCM 17630</strain>
    </source>
</reference>
<feature type="compositionally biased region" description="Basic and acidic residues" evidence="1">
    <location>
        <begin position="27"/>
        <end position="36"/>
    </location>
</feature>
<feature type="compositionally biased region" description="Basic residues" evidence="1">
    <location>
        <begin position="11"/>
        <end position="26"/>
    </location>
</feature>